<dbReference type="RefSeq" id="WP_345364262.1">
    <property type="nucleotide sequence ID" value="NZ_BAABHJ010000031.1"/>
</dbReference>
<evidence type="ECO:0000313" key="2">
    <source>
        <dbReference type="EMBL" id="GAA4615944.1"/>
    </source>
</evidence>
<gene>
    <name evidence="2" type="ORF">GCM10023195_70610</name>
</gene>
<feature type="compositionally biased region" description="Low complexity" evidence="1">
    <location>
        <begin position="94"/>
        <end position="103"/>
    </location>
</feature>
<reference evidence="3" key="1">
    <citation type="journal article" date="2019" name="Int. J. Syst. Evol. Microbiol.">
        <title>The Global Catalogue of Microorganisms (GCM) 10K type strain sequencing project: providing services to taxonomists for standard genome sequencing and annotation.</title>
        <authorList>
            <consortium name="The Broad Institute Genomics Platform"/>
            <consortium name="The Broad Institute Genome Sequencing Center for Infectious Disease"/>
            <person name="Wu L."/>
            <person name="Ma J."/>
        </authorList>
    </citation>
    <scope>NUCLEOTIDE SEQUENCE [LARGE SCALE GENOMIC DNA]</scope>
    <source>
        <strain evidence="3">JCM 17938</strain>
    </source>
</reference>
<proteinExistence type="predicted"/>
<feature type="compositionally biased region" description="Basic and acidic residues" evidence="1">
    <location>
        <begin position="43"/>
        <end position="59"/>
    </location>
</feature>
<protein>
    <submittedName>
        <fullName evidence="2">Uncharacterized protein</fullName>
    </submittedName>
</protein>
<accession>A0ABP8TVM7</accession>
<dbReference type="Proteomes" id="UP001500212">
    <property type="component" value="Unassembled WGS sequence"/>
</dbReference>
<feature type="compositionally biased region" description="Basic residues" evidence="1">
    <location>
        <begin position="104"/>
        <end position="115"/>
    </location>
</feature>
<name>A0ABP8TVM7_9ACTN</name>
<feature type="compositionally biased region" description="Low complexity" evidence="1">
    <location>
        <begin position="60"/>
        <end position="72"/>
    </location>
</feature>
<dbReference type="EMBL" id="BAABHJ010000031">
    <property type="protein sequence ID" value="GAA4615944.1"/>
    <property type="molecule type" value="Genomic_DNA"/>
</dbReference>
<feature type="region of interest" description="Disordered" evidence="1">
    <location>
        <begin position="41"/>
        <end position="115"/>
    </location>
</feature>
<comment type="caution">
    <text evidence="2">The sequence shown here is derived from an EMBL/GenBank/DDBJ whole genome shotgun (WGS) entry which is preliminary data.</text>
</comment>
<evidence type="ECO:0000313" key="3">
    <source>
        <dbReference type="Proteomes" id="UP001500212"/>
    </source>
</evidence>
<evidence type="ECO:0000256" key="1">
    <source>
        <dbReference type="SAM" id="MobiDB-lite"/>
    </source>
</evidence>
<organism evidence="2 3">
    <name type="scientific">Actinoallomurus liliacearum</name>
    <dbReference type="NCBI Taxonomy" id="1080073"/>
    <lineage>
        <taxon>Bacteria</taxon>
        <taxon>Bacillati</taxon>
        <taxon>Actinomycetota</taxon>
        <taxon>Actinomycetes</taxon>
        <taxon>Streptosporangiales</taxon>
        <taxon>Thermomonosporaceae</taxon>
        <taxon>Actinoallomurus</taxon>
    </lineage>
</organism>
<sequence>MPRQIASGLSEPSIALLEERIHRLEVSVALLTHAVQVLAREVTGSREPEPGEAPERATPPDDAAVPATAPDETPVRATAPDEMPVRATPPDDLAVPATTPAARRYTRRQRASQKE</sequence>
<keyword evidence="3" id="KW-1185">Reference proteome</keyword>